<dbReference type="Gene3D" id="3.90.226.10">
    <property type="entry name" value="2-enoyl-CoA Hydratase, Chain A, domain 1"/>
    <property type="match status" value="1"/>
</dbReference>
<dbReference type="Pfam" id="PF16113">
    <property type="entry name" value="ECH_2"/>
    <property type="match status" value="1"/>
</dbReference>
<organism evidence="2 3">
    <name type="scientific">Artemisia annua</name>
    <name type="common">Sweet wormwood</name>
    <dbReference type="NCBI Taxonomy" id="35608"/>
    <lineage>
        <taxon>Eukaryota</taxon>
        <taxon>Viridiplantae</taxon>
        <taxon>Streptophyta</taxon>
        <taxon>Embryophyta</taxon>
        <taxon>Tracheophyta</taxon>
        <taxon>Spermatophyta</taxon>
        <taxon>Magnoliopsida</taxon>
        <taxon>eudicotyledons</taxon>
        <taxon>Gunneridae</taxon>
        <taxon>Pentapetalae</taxon>
        <taxon>asterids</taxon>
        <taxon>campanulids</taxon>
        <taxon>Asterales</taxon>
        <taxon>Asteraceae</taxon>
        <taxon>Asteroideae</taxon>
        <taxon>Anthemideae</taxon>
        <taxon>Artemisiinae</taxon>
        <taxon>Artemisia</taxon>
    </lineage>
</organism>
<dbReference type="OrthoDB" id="2018133at2759"/>
<dbReference type="SUPFAM" id="SSF52096">
    <property type="entry name" value="ClpP/crotonase"/>
    <property type="match status" value="1"/>
</dbReference>
<gene>
    <name evidence="2" type="ORF">CTI12_AA572150</name>
</gene>
<evidence type="ECO:0000313" key="2">
    <source>
        <dbReference type="EMBL" id="PWA39401.1"/>
    </source>
</evidence>
<dbReference type="InterPro" id="IPR045004">
    <property type="entry name" value="ECH_dom"/>
</dbReference>
<evidence type="ECO:0000313" key="3">
    <source>
        <dbReference type="Proteomes" id="UP000245207"/>
    </source>
</evidence>
<dbReference type="InterPro" id="IPR029045">
    <property type="entry name" value="ClpP/crotonase-like_dom_sf"/>
</dbReference>
<dbReference type="AlphaFoldDB" id="A0A2U1KRP2"/>
<name>A0A2U1KRP2_ARTAN</name>
<keyword evidence="3" id="KW-1185">Reference proteome</keyword>
<protein>
    <recommendedName>
        <fullName evidence="1">Enoyl-CoA hydratase/isomerase domain-containing protein</fullName>
    </recommendedName>
</protein>
<evidence type="ECO:0000259" key="1">
    <source>
        <dbReference type="Pfam" id="PF16113"/>
    </source>
</evidence>
<proteinExistence type="predicted"/>
<accession>A0A2U1KRP2</accession>
<dbReference type="EMBL" id="PKPP01014677">
    <property type="protein sequence ID" value="PWA39401.1"/>
    <property type="molecule type" value="Genomic_DNA"/>
</dbReference>
<dbReference type="STRING" id="35608.A0A2U1KRP2"/>
<reference evidence="2 3" key="1">
    <citation type="journal article" date="2018" name="Mol. Plant">
        <title>The genome of Artemisia annua provides insight into the evolution of Asteraceae family and artemisinin biosynthesis.</title>
        <authorList>
            <person name="Shen Q."/>
            <person name="Zhang L."/>
            <person name="Liao Z."/>
            <person name="Wang S."/>
            <person name="Yan T."/>
            <person name="Shi P."/>
            <person name="Liu M."/>
            <person name="Fu X."/>
            <person name="Pan Q."/>
            <person name="Wang Y."/>
            <person name="Lv Z."/>
            <person name="Lu X."/>
            <person name="Zhang F."/>
            <person name="Jiang W."/>
            <person name="Ma Y."/>
            <person name="Chen M."/>
            <person name="Hao X."/>
            <person name="Li L."/>
            <person name="Tang Y."/>
            <person name="Lv G."/>
            <person name="Zhou Y."/>
            <person name="Sun X."/>
            <person name="Brodelius P.E."/>
            <person name="Rose J.K.C."/>
            <person name="Tang K."/>
        </authorList>
    </citation>
    <scope>NUCLEOTIDE SEQUENCE [LARGE SCALE GENOMIC DNA]</scope>
    <source>
        <strain evidence="3">cv. Huhao1</strain>
        <tissue evidence="2">Leaf</tissue>
    </source>
</reference>
<comment type="caution">
    <text evidence="2">The sequence shown here is derived from an EMBL/GenBank/DDBJ whole genome shotgun (WGS) entry which is preliminary data.</text>
</comment>
<dbReference type="Proteomes" id="UP000245207">
    <property type="component" value="Unassembled WGS sequence"/>
</dbReference>
<sequence>MAFYVDQTLCQHCFKLLIAITGLHGTRPSSHKGLAVLNLDRPKALNAMNLDMDKKYRSYLDEWEVDPKVECVLVEGSTPRGFSAATQEENIKGVVSEKPKEQK</sequence>
<feature type="domain" description="Enoyl-CoA hydratase/isomerase" evidence="1">
    <location>
        <begin position="35"/>
        <end position="84"/>
    </location>
</feature>